<dbReference type="PANTHER" id="PTHR37419:SF1">
    <property type="entry name" value="SERINE_THREONINE-PROTEIN KINASE TOXIN HIPA"/>
    <property type="match status" value="1"/>
</dbReference>
<reference evidence="5" key="1">
    <citation type="submission" date="2018-06" db="EMBL/GenBank/DDBJ databases">
        <authorList>
            <person name="Zhirakovskaya E."/>
        </authorList>
    </citation>
    <scope>NUCLEOTIDE SEQUENCE</scope>
</reference>
<keyword evidence="2 5" id="KW-0418">Kinase</keyword>
<evidence type="ECO:0000313" key="5">
    <source>
        <dbReference type="EMBL" id="VAW61675.1"/>
    </source>
</evidence>
<dbReference type="EMBL" id="UOFI01000014">
    <property type="protein sequence ID" value="VAW61675.1"/>
    <property type="molecule type" value="Genomic_DNA"/>
</dbReference>
<dbReference type="GO" id="GO:0004674">
    <property type="term" value="F:protein serine/threonine kinase activity"/>
    <property type="evidence" value="ECO:0007669"/>
    <property type="project" value="TreeGrafter"/>
</dbReference>
<dbReference type="Gene3D" id="1.10.1070.20">
    <property type="match status" value="1"/>
</dbReference>
<feature type="domain" description="HipA N-terminal subdomain 1" evidence="4">
    <location>
        <begin position="4"/>
        <end position="110"/>
    </location>
</feature>
<evidence type="ECO:0000259" key="3">
    <source>
        <dbReference type="Pfam" id="PF07804"/>
    </source>
</evidence>
<dbReference type="InterPro" id="IPR052028">
    <property type="entry name" value="HipA_Ser/Thr_kinase"/>
</dbReference>
<dbReference type="NCBIfam" id="TIGR03071">
    <property type="entry name" value="couple_hipA"/>
    <property type="match status" value="1"/>
</dbReference>
<sequence>MNQLNIWCEGRLLGELSLNQGNWCFNYHTDWLQDARLQNTRAFELSPHFPLQVESVIDNADNKSVEWFFENLLPEGGMREALSRKAGVSEKDSFGLLTRYGKETAGALRLLPAGMPYPESADYKPLSNENLHALIKQSSPSLLTADTQLHMSLAGVQNKLGVLYKGKSFFLPQGGAASSHIIKPENNNKDFMFCPANEFFCMQLAHALGLNVPKTKLLHIPDAVYLIKRFDRSRKADTLHRHHQIDCCQLLNKWVGYKYESHAGINSQNLFHALNQLTQPAIAKDHVIRWFVFNYLIGNNDAHAKNISFLVSPNSISVAPFYDLLCVQAYLPDSLMAMSIAGENKAGWIEKSHWLTFAKEAGISDVLMLQYLNKARDKITTAANKILLLSVFTHDEKSFLKNEVLSVIEQRLDF</sequence>
<protein>
    <submittedName>
        <fullName evidence="5">Toxin HigB / Protein kinase domain of HipA</fullName>
    </submittedName>
</protein>
<gene>
    <name evidence="5" type="ORF">MNBD_GAMMA09-3865</name>
</gene>
<evidence type="ECO:0000256" key="2">
    <source>
        <dbReference type="ARBA" id="ARBA00022777"/>
    </source>
</evidence>
<dbReference type="PANTHER" id="PTHR37419">
    <property type="entry name" value="SERINE/THREONINE-PROTEIN KINASE TOXIN HIPA"/>
    <property type="match status" value="1"/>
</dbReference>
<dbReference type="GO" id="GO:0005829">
    <property type="term" value="C:cytosol"/>
    <property type="evidence" value="ECO:0007669"/>
    <property type="project" value="TreeGrafter"/>
</dbReference>
<proteinExistence type="predicted"/>
<evidence type="ECO:0000256" key="1">
    <source>
        <dbReference type="ARBA" id="ARBA00022679"/>
    </source>
</evidence>
<dbReference type="AlphaFoldDB" id="A0A3B0X074"/>
<dbReference type="Pfam" id="PF13657">
    <property type="entry name" value="Couple_hipA"/>
    <property type="match status" value="1"/>
</dbReference>
<dbReference type="InterPro" id="IPR017508">
    <property type="entry name" value="HipA_N1"/>
</dbReference>
<dbReference type="Pfam" id="PF07804">
    <property type="entry name" value="HipA_C"/>
    <property type="match status" value="1"/>
</dbReference>
<name>A0A3B0X074_9ZZZZ</name>
<evidence type="ECO:0000259" key="4">
    <source>
        <dbReference type="Pfam" id="PF13657"/>
    </source>
</evidence>
<feature type="domain" description="HipA-like C-terminal" evidence="3">
    <location>
        <begin position="151"/>
        <end position="380"/>
    </location>
</feature>
<organism evidence="5">
    <name type="scientific">hydrothermal vent metagenome</name>
    <dbReference type="NCBI Taxonomy" id="652676"/>
    <lineage>
        <taxon>unclassified sequences</taxon>
        <taxon>metagenomes</taxon>
        <taxon>ecological metagenomes</taxon>
    </lineage>
</organism>
<dbReference type="InterPro" id="IPR012893">
    <property type="entry name" value="HipA-like_C"/>
</dbReference>
<keyword evidence="1" id="KW-0808">Transferase</keyword>
<accession>A0A3B0X074</accession>